<evidence type="ECO:0000313" key="1">
    <source>
        <dbReference type="EMBL" id="GES53615.1"/>
    </source>
</evidence>
<proteinExistence type="predicted"/>
<gene>
    <name evidence="1" type="ORF">RsS93_62290</name>
</gene>
<protein>
    <submittedName>
        <fullName evidence="1">Uncharacterized protein</fullName>
    </submittedName>
</protein>
<comment type="caution">
    <text evidence="1">The sequence shown here is derived from an EMBL/GenBank/DDBJ whole genome shotgun (WGS) entry which is preliminary data.</text>
</comment>
<dbReference type="Proteomes" id="UP000390335">
    <property type="component" value="Unassembled WGS sequence"/>
</dbReference>
<keyword evidence="2" id="KW-1185">Reference proteome</keyword>
<evidence type="ECO:0000313" key="2">
    <source>
        <dbReference type="Proteomes" id="UP000390335"/>
    </source>
</evidence>
<name>A0ABQ0ZDF6_9HYPH</name>
<reference evidence="1 2" key="1">
    <citation type="journal article" date="2020" name="Genome Biol. Evol.">
        <title>Rhizobium dioscoreae sp. nov., a plant growth-promoting bacterium isolated from yam (Dioscorea species).</title>
        <authorList>
            <person name="Ouyabe M."/>
            <person name="Tanaka N."/>
            <person name="Shiwa Y."/>
            <person name="Fujita N."/>
            <person name="Kikuno H."/>
            <person name="Babil P."/>
            <person name="Shiwachi H."/>
        </authorList>
    </citation>
    <scope>NUCLEOTIDE SEQUENCE [LARGE SCALE GENOMIC DNA]</scope>
    <source>
        <strain evidence="1 2">S-93</strain>
    </source>
</reference>
<dbReference type="EMBL" id="BLAJ01000022">
    <property type="protein sequence ID" value="GES53615.1"/>
    <property type="molecule type" value="Genomic_DNA"/>
</dbReference>
<organism evidence="1 2">
    <name type="scientific">Rhizobium dioscoreae</name>
    <dbReference type="NCBI Taxonomy" id="2653122"/>
    <lineage>
        <taxon>Bacteria</taxon>
        <taxon>Pseudomonadati</taxon>
        <taxon>Pseudomonadota</taxon>
        <taxon>Alphaproteobacteria</taxon>
        <taxon>Hyphomicrobiales</taxon>
        <taxon>Rhizobiaceae</taxon>
        <taxon>Rhizobium/Agrobacterium group</taxon>
        <taxon>Rhizobium</taxon>
    </lineage>
</organism>
<accession>A0ABQ0ZDF6</accession>
<sequence length="116" mass="13646">MQYRTVESIAFTVDAIVQSPAVGEYMIGITGRPSAHRKREYARLRGYEHLVVLADNLAAEDARELEEHLQGYISEVKRLGVYRKYERSRRDGPYYPNCGDRDRIFSVYMAWQERKR</sequence>